<evidence type="ECO:0000313" key="13">
    <source>
        <dbReference type="Ensembl" id="ENSMALP00000028308.1"/>
    </source>
</evidence>
<accession>A0A3Q3KGF0</accession>
<dbReference type="SUPFAM" id="SSF48726">
    <property type="entry name" value="Immunoglobulin"/>
    <property type="match status" value="2"/>
</dbReference>
<organism evidence="13 14">
    <name type="scientific">Monopterus albus</name>
    <name type="common">Swamp eel</name>
    <dbReference type="NCBI Taxonomy" id="43700"/>
    <lineage>
        <taxon>Eukaryota</taxon>
        <taxon>Metazoa</taxon>
        <taxon>Chordata</taxon>
        <taxon>Craniata</taxon>
        <taxon>Vertebrata</taxon>
        <taxon>Euteleostomi</taxon>
        <taxon>Actinopterygii</taxon>
        <taxon>Neopterygii</taxon>
        <taxon>Teleostei</taxon>
        <taxon>Neoteleostei</taxon>
        <taxon>Acanthomorphata</taxon>
        <taxon>Anabantaria</taxon>
        <taxon>Synbranchiformes</taxon>
        <taxon>Synbranchidae</taxon>
        <taxon>Monopterus</taxon>
    </lineage>
</organism>
<keyword evidence="8" id="KW-1015">Disulfide bond</keyword>
<evidence type="ECO:0000259" key="12">
    <source>
        <dbReference type="PROSITE" id="PS50835"/>
    </source>
</evidence>
<evidence type="ECO:0000256" key="1">
    <source>
        <dbReference type="ARBA" id="ARBA00004479"/>
    </source>
</evidence>
<keyword evidence="7" id="KW-0472">Membrane</keyword>
<feature type="signal peptide" evidence="11">
    <location>
        <begin position="1"/>
        <end position="17"/>
    </location>
</feature>
<evidence type="ECO:0000256" key="2">
    <source>
        <dbReference type="ARBA" id="ARBA00022692"/>
    </source>
</evidence>
<evidence type="ECO:0000313" key="14">
    <source>
        <dbReference type="Proteomes" id="UP000261600"/>
    </source>
</evidence>
<comment type="subcellular location">
    <subcellularLocation>
        <location evidence="1">Membrane</location>
        <topology evidence="1">Single-pass type I membrane protein</topology>
    </subcellularLocation>
</comment>
<keyword evidence="14" id="KW-1185">Reference proteome</keyword>
<evidence type="ECO:0000256" key="9">
    <source>
        <dbReference type="ARBA" id="ARBA00023180"/>
    </source>
</evidence>
<keyword evidence="3 11" id="KW-0732">Signal</keyword>
<dbReference type="GO" id="GO:0005178">
    <property type="term" value="F:integrin binding"/>
    <property type="evidence" value="ECO:0007669"/>
    <property type="project" value="InterPro"/>
</dbReference>
<evidence type="ECO:0000256" key="5">
    <source>
        <dbReference type="ARBA" id="ARBA00022889"/>
    </source>
</evidence>
<name>A0A3Q3KGF0_MONAL</name>
<dbReference type="GO" id="GO:0016020">
    <property type="term" value="C:membrane"/>
    <property type="evidence" value="ECO:0007669"/>
    <property type="project" value="UniProtKB-SubCell"/>
</dbReference>
<evidence type="ECO:0000256" key="6">
    <source>
        <dbReference type="ARBA" id="ARBA00022989"/>
    </source>
</evidence>
<reference evidence="13" key="2">
    <citation type="submission" date="2025-09" db="UniProtKB">
        <authorList>
            <consortium name="Ensembl"/>
        </authorList>
    </citation>
    <scope>IDENTIFICATION</scope>
</reference>
<dbReference type="InterPro" id="IPR003987">
    <property type="entry name" value="ICAM_VCAM_N"/>
</dbReference>
<dbReference type="PANTHER" id="PTHR13771">
    <property type="entry name" value="INTERCELLULAR ADHESION MOLECULE"/>
    <property type="match status" value="1"/>
</dbReference>
<evidence type="ECO:0000256" key="8">
    <source>
        <dbReference type="ARBA" id="ARBA00023157"/>
    </source>
</evidence>
<dbReference type="InterPro" id="IPR036179">
    <property type="entry name" value="Ig-like_dom_sf"/>
</dbReference>
<evidence type="ECO:0000256" key="3">
    <source>
        <dbReference type="ARBA" id="ARBA00022729"/>
    </source>
</evidence>
<keyword evidence="6" id="KW-1133">Transmembrane helix</keyword>
<dbReference type="PANTHER" id="PTHR13771:SF9">
    <property type="entry name" value="INTERCELLULAR ADHESION MOLECULE 5"/>
    <property type="match status" value="1"/>
</dbReference>
<dbReference type="Gene3D" id="2.60.40.10">
    <property type="entry name" value="Immunoglobulins"/>
    <property type="match status" value="3"/>
</dbReference>
<keyword evidence="9" id="KW-0325">Glycoprotein</keyword>
<evidence type="ECO:0000256" key="11">
    <source>
        <dbReference type="SAM" id="SignalP"/>
    </source>
</evidence>
<feature type="domain" description="Ig-like" evidence="12">
    <location>
        <begin position="227"/>
        <end position="263"/>
    </location>
</feature>
<keyword evidence="5" id="KW-0130">Cell adhesion</keyword>
<evidence type="ECO:0000256" key="10">
    <source>
        <dbReference type="ARBA" id="ARBA00023319"/>
    </source>
</evidence>
<dbReference type="Proteomes" id="UP000261600">
    <property type="component" value="Unplaced"/>
</dbReference>
<dbReference type="InterPro" id="IPR047012">
    <property type="entry name" value="ICAM_VCAM"/>
</dbReference>
<dbReference type="STRING" id="43700.ENSMALP00000028308"/>
<evidence type="ECO:0000256" key="7">
    <source>
        <dbReference type="ARBA" id="ARBA00023136"/>
    </source>
</evidence>
<dbReference type="PROSITE" id="PS50835">
    <property type="entry name" value="IG_LIKE"/>
    <property type="match status" value="2"/>
</dbReference>
<dbReference type="AlphaFoldDB" id="A0A3Q3KGF0"/>
<reference evidence="13" key="1">
    <citation type="submission" date="2025-08" db="UniProtKB">
        <authorList>
            <consortium name="Ensembl"/>
        </authorList>
    </citation>
    <scope>IDENTIFICATION</scope>
</reference>
<dbReference type="PRINTS" id="PR01472">
    <property type="entry name" value="ICAMVCAM1"/>
</dbReference>
<keyword evidence="2" id="KW-0812">Transmembrane</keyword>
<keyword evidence="10" id="KW-0393">Immunoglobulin domain</keyword>
<keyword evidence="4" id="KW-0677">Repeat</keyword>
<dbReference type="InterPro" id="IPR007110">
    <property type="entry name" value="Ig-like_dom"/>
</dbReference>
<protein>
    <recommendedName>
        <fullName evidence="12">Ig-like domain-containing protein</fullName>
    </recommendedName>
</protein>
<feature type="domain" description="Ig-like" evidence="12">
    <location>
        <begin position="116"/>
        <end position="215"/>
    </location>
</feature>
<feature type="chain" id="PRO_5018686543" description="Ig-like domain-containing protein" evidence="11">
    <location>
        <begin position="18"/>
        <end position="287"/>
    </location>
</feature>
<dbReference type="InterPro" id="IPR013783">
    <property type="entry name" value="Ig-like_fold"/>
</dbReference>
<dbReference type="Ensembl" id="ENSMALT00000028825.1">
    <property type="protein sequence ID" value="ENSMALP00000028308.1"/>
    <property type="gene ID" value="ENSMALG00000019606.1"/>
</dbReference>
<proteinExistence type="predicted"/>
<evidence type="ECO:0000256" key="4">
    <source>
        <dbReference type="ARBA" id="ARBA00022737"/>
    </source>
</evidence>
<dbReference type="GO" id="GO:0098609">
    <property type="term" value="P:cell-cell adhesion"/>
    <property type="evidence" value="ECO:0007669"/>
    <property type="project" value="InterPro"/>
</dbReference>
<sequence length="287" mass="31733">MFFHFILLGVSLSFLHGFHVLSQDDSCADKPVFSPSRLVVKHGDPASATCTICQPGCNFTSPGLETSVGNHVLNGSRILWTVDRMTEWDVIPMCHYEDANATQCLSKLAVTVYKPPDNVSITFAHHTGPMLEGHQYTLQCTVQNVAPVENLTVTFYKGRTQLGQTQIENNTQKKPTNVIKTLDVTVRKDDDRVQYWCRAKLELGPEGPQPPPVVTSQHITGTVYYAPQLMSVPHLEQITVKKGDPLQLNCSAVGNPRPSYTWMLPHWPDVGGPSVHSAVHSAERCSC</sequence>